<organism evidence="1 2">
    <name type="scientific">Peribacillus simplex</name>
    <dbReference type="NCBI Taxonomy" id="1478"/>
    <lineage>
        <taxon>Bacteria</taxon>
        <taxon>Bacillati</taxon>
        <taxon>Bacillota</taxon>
        <taxon>Bacilli</taxon>
        <taxon>Bacillales</taxon>
        <taxon>Bacillaceae</taxon>
        <taxon>Peribacillus</taxon>
    </lineage>
</organism>
<dbReference type="RefSeq" id="WP_061141778.1">
    <property type="nucleotide sequence ID" value="NZ_LNNH01000012.1"/>
</dbReference>
<dbReference type="AlphaFoldDB" id="A0A109N0V8"/>
<sequence>MQHHNQMDLSKEDIFKLIVRHLSVFPLTSIGAIREVIGSSLKQRGLISGVTEHFSGSAAIYNRNITDEDIRLMNDCIYDLLNSQIIMPGNNGDYKDLPWIHVSDEEKLKHLFDQA</sequence>
<keyword evidence="2" id="KW-1185">Reference proteome</keyword>
<dbReference type="Proteomes" id="UP000064189">
    <property type="component" value="Unassembled WGS sequence"/>
</dbReference>
<evidence type="ECO:0000313" key="1">
    <source>
        <dbReference type="EMBL" id="KWW21430.1"/>
    </source>
</evidence>
<accession>A0A109N0V8</accession>
<evidence type="ECO:0000313" key="2">
    <source>
        <dbReference type="Proteomes" id="UP000064189"/>
    </source>
</evidence>
<proteinExistence type="predicted"/>
<name>A0A109N0V8_9BACI</name>
<dbReference type="EMBL" id="LNNH01000012">
    <property type="protein sequence ID" value="KWW21430.1"/>
    <property type="molecule type" value="Genomic_DNA"/>
</dbReference>
<comment type="caution">
    <text evidence="1">The sequence shown here is derived from an EMBL/GenBank/DDBJ whole genome shotgun (WGS) entry which is preliminary data.</text>
</comment>
<protein>
    <submittedName>
        <fullName evidence="1">Uncharacterized protein</fullName>
    </submittedName>
</protein>
<reference evidence="1 2" key="1">
    <citation type="submission" date="2015-11" db="EMBL/GenBank/DDBJ databases">
        <title>Genome Sequence of Bacillus simplex strain VanAntwerpen2.</title>
        <authorList>
            <person name="Couger M.B."/>
        </authorList>
    </citation>
    <scope>NUCLEOTIDE SEQUENCE [LARGE SCALE GENOMIC DNA]</scope>
    <source>
        <strain evidence="1 2">VanAntwerpen02</strain>
    </source>
</reference>
<gene>
    <name evidence="1" type="ORF">AS888_17795</name>
</gene>